<sequence>MDGSFSLNIFLLNNFRFEDTNLGRQKQEKIRVLVARIKKAPLRSFLIIR</sequence>
<protein>
    <submittedName>
        <fullName evidence="1">Uncharacterized protein</fullName>
    </submittedName>
</protein>
<dbReference type="EMBL" id="FNAC01000011">
    <property type="protein sequence ID" value="SDC99065.1"/>
    <property type="molecule type" value="Genomic_DNA"/>
</dbReference>
<organism evidence="1 2">
    <name type="scientific">Algoriphagus faecimaris</name>
    <dbReference type="NCBI Taxonomy" id="686796"/>
    <lineage>
        <taxon>Bacteria</taxon>
        <taxon>Pseudomonadati</taxon>
        <taxon>Bacteroidota</taxon>
        <taxon>Cytophagia</taxon>
        <taxon>Cytophagales</taxon>
        <taxon>Cyclobacteriaceae</taxon>
        <taxon>Algoriphagus</taxon>
    </lineage>
</organism>
<reference evidence="2" key="1">
    <citation type="submission" date="2016-10" db="EMBL/GenBank/DDBJ databases">
        <authorList>
            <person name="Varghese N."/>
            <person name="Submissions S."/>
        </authorList>
    </citation>
    <scope>NUCLEOTIDE SEQUENCE [LARGE SCALE GENOMIC DNA]</scope>
    <source>
        <strain evidence="2">DSM 23095</strain>
    </source>
</reference>
<evidence type="ECO:0000313" key="2">
    <source>
        <dbReference type="Proteomes" id="UP000199060"/>
    </source>
</evidence>
<proteinExistence type="predicted"/>
<keyword evidence="2" id="KW-1185">Reference proteome</keyword>
<dbReference type="Proteomes" id="UP000199060">
    <property type="component" value="Unassembled WGS sequence"/>
</dbReference>
<accession>A0A1G6R4S8</accession>
<dbReference type="AlphaFoldDB" id="A0A1G6R4S8"/>
<evidence type="ECO:0000313" key="1">
    <source>
        <dbReference type="EMBL" id="SDC99065.1"/>
    </source>
</evidence>
<name>A0A1G6R4S8_9BACT</name>
<gene>
    <name evidence="1" type="ORF">SAMN04488104_101166</name>
</gene>